<accession>A0A2S5IVE5</accession>
<name>A0A2S5IVE5_9MICC</name>
<protein>
    <recommendedName>
        <fullName evidence="3">N-acetyltransferase domain-containing protein</fullName>
    </recommendedName>
</protein>
<sequence>MTADHGRPPVGSRECFRDNRWSSAFELIRDGVIAGYVKYRFRGGDVALLRLVLDPRFDDFEVESSLVRHVLLELHRRRLAATSFCPEVGAFVADHPGFDTVVPLSHGYHDNQHDLVGQRGTVPDSLDV</sequence>
<proteinExistence type="predicted"/>
<keyword evidence="2" id="KW-1185">Reference proteome</keyword>
<reference evidence="1 2" key="1">
    <citation type="journal article" date="2014" name="Int. J. Syst. Evol. Microbiol.">
        <title>Arthrobacter pityocampae sp. nov., isolated from Thaumetopoea pityocampa (Lep., Thaumetopoeidae).</title>
        <authorList>
            <person name="Ince I.A."/>
            <person name="Demirbag Z."/>
            <person name="Kati H."/>
        </authorList>
    </citation>
    <scope>NUCLEOTIDE SEQUENCE [LARGE SCALE GENOMIC DNA]</scope>
    <source>
        <strain evidence="1 2">Tp2</strain>
    </source>
</reference>
<evidence type="ECO:0000313" key="2">
    <source>
        <dbReference type="Proteomes" id="UP000239297"/>
    </source>
</evidence>
<dbReference type="EMBL" id="PRKW01000005">
    <property type="protein sequence ID" value="PPB48529.1"/>
    <property type="molecule type" value="Genomic_DNA"/>
</dbReference>
<dbReference type="Proteomes" id="UP000239297">
    <property type="component" value="Unassembled WGS sequence"/>
</dbReference>
<dbReference type="AlphaFoldDB" id="A0A2S5IVE5"/>
<organism evidence="1 2">
    <name type="scientific">Arthrobacter pityocampae</name>
    <dbReference type="NCBI Taxonomy" id="547334"/>
    <lineage>
        <taxon>Bacteria</taxon>
        <taxon>Bacillati</taxon>
        <taxon>Actinomycetota</taxon>
        <taxon>Actinomycetes</taxon>
        <taxon>Micrococcales</taxon>
        <taxon>Micrococcaceae</taxon>
        <taxon>Arthrobacter</taxon>
    </lineage>
</organism>
<comment type="caution">
    <text evidence="1">The sequence shown here is derived from an EMBL/GenBank/DDBJ whole genome shotgun (WGS) entry which is preliminary data.</text>
</comment>
<dbReference type="Gene3D" id="3.40.630.30">
    <property type="match status" value="1"/>
</dbReference>
<evidence type="ECO:0000313" key="1">
    <source>
        <dbReference type="EMBL" id="PPB48529.1"/>
    </source>
</evidence>
<evidence type="ECO:0008006" key="3">
    <source>
        <dbReference type="Google" id="ProtNLM"/>
    </source>
</evidence>
<gene>
    <name evidence="1" type="ORF">C4K88_12350</name>
</gene>